<keyword evidence="2" id="KW-1185">Reference proteome</keyword>
<organism evidence="1 2">
    <name type="scientific">Pristionchus fissidentatus</name>
    <dbReference type="NCBI Taxonomy" id="1538716"/>
    <lineage>
        <taxon>Eukaryota</taxon>
        <taxon>Metazoa</taxon>
        <taxon>Ecdysozoa</taxon>
        <taxon>Nematoda</taxon>
        <taxon>Chromadorea</taxon>
        <taxon>Rhabditida</taxon>
        <taxon>Rhabditina</taxon>
        <taxon>Diplogasteromorpha</taxon>
        <taxon>Diplogasteroidea</taxon>
        <taxon>Neodiplogasteridae</taxon>
        <taxon>Pristionchus</taxon>
    </lineage>
</organism>
<reference evidence="1" key="1">
    <citation type="submission" date="2023-10" db="EMBL/GenBank/DDBJ databases">
        <title>Genome assembly of Pristionchus species.</title>
        <authorList>
            <person name="Yoshida K."/>
            <person name="Sommer R.J."/>
        </authorList>
    </citation>
    <scope>NUCLEOTIDE SEQUENCE</scope>
    <source>
        <strain evidence="1">RS5133</strain>
    </source>
</reference>
<gene>
    <name evidence="1" type="ORF">PFISCL1PPCAC_21387</name>
</gene>
<comment type="caution">
    <text evidence="1">The sequence shown here is derived from an EMBL/GenBank/DDBJ whole genome shotgun (WGS) entry which is preliminary data.</text>
</comment>
<dbReference type="Proteomes" id="UP001432322">
    <property type="component" value="Unassembled WGS sequence"/>
</dbReference>
<sequence>GLGAGSAGAAARRVRLIRIVTTVVLRIAHPSFGNASGRGSTAELSDVVAFPDATLLFVLVRIISAVVLPV</sequence>
<proteinExistence type="predicted"/>
<dbReference type="EMBL" id="BTSY01000005">
    <property type="protein sequence ID" value="GMT30090.1"/>
    <property type="molecule type" value="Genomic_DNA"/>
</dbReference>
<protein>
    <submittedName>
        <fullName evidence="1">Uncharacterized protein</fullName>
    </submittedName>
</protein>
<evidence type="ECO:0000313" key="1">
    <source>
        <dbReference type="EMBL" id="GMT30090.1"/>
    </source>
</evidence>
<dbReference type="AlphaFoldDB" id="A0AAV5WHV0"/>
<name>A0AAV5WHV0_9BILA</name>
<evidence type="ECO:0000313" key="2">
    <source>
        <dbReference type="Proteomes" id="UP001432322"/>
    </source>
</evidence>
<feature type="non-terminal residue" evidence="1">
    <location>
        <position position="1"/>
    </location>
</feature>
<accession>A0AAV5WHV0</accession>
<feature type="non-terminal residue" evidence="1">
    <location>
        <position position="70"/>
    </location>
</feature>